<evidence type="ECO:0000256" key="1">
    <source>
        <dbReference type="ARBA" id="ARBA00022801"/>
    </source>
</evidence>
<name>A0A0A2M5T6_9FLAO</name>
<comment type="caution">
    <text evidence="3">The sequence shown here is derived from an EMBL/GenBank/DDBJ whole genome shotgun (WGS) entry which is preliminary data.</text>
</comment>
<dbReference type="AlphaFoldDB" id="A0A0A2M5T6"/>
<dbReference type="InterPro" id="IPR008928">
    <property type="entry name" value="6-hairpin_glycosidase_sf"/>
</dbReference>
<keyword evidence="4" id="KW-1185">Reference proteome</keyword>
<dbReference type="eggNOG" id="COG4225">
    <property type="taxonomic scope" value="Bacteria"/>
</dbReference>
<gene>
    <name evidence="3" type="ORF">Q765_09290</name>
</gene>
<dbReference type="InterPro" id="IPR010905">
    <property type="entry name" value="Glyco_hydro_88"/>
</dbReference>
<dbReference type="GO" id="GO:0016787">
    <property type="term" value="F:hydrolase activity"/>
    <property type="evidence" value="ECO:0007669"/>
    <property type="project" value="UniProtKB-KW"/>
</dbReference>
<accession>A0A0A2M5T6</accession>
<organism evidence="3 4">
    <name type="scientific">Flavobacterium rivuli WB 3.3-2 = DSM 21788</name>
    <dbReference type="NCBI Taxonomy" id="1121895"/>
    <lineage>
        <taxon>Bacteria</taxon>
        <taxon>Pseudomonadati</taxon>
        <taxon>Bacteroidota</taxon>
        <taxon>Flavobacteriia</taxon>
        <taxon>Flavobacteriales</taxon>
        <taxon>Flavobacteriaceae</taxon>
        <taxon>Flavobacterium</taxon>
    </lineage>
</organism>
<keyword evidence="2" id="KW-0732">Signal</keyword>
<dbReference type="Pfam" id="PF07470">
    <property type="entry name" value="Glyco_hydro_88"/>
    <property type="match status" value="1"/>
</dbReference>
<proteinExistence type="predicted"/>
<dbReference type="InterPro" id="IPR052043">
    <property type="entry name" value="PolySaccharide_Degr_Enz"/>
</dbReference>
<dbReference type="SUPFAM" id="SSF48208">
    <property type="entry name" value="Six-hairpin glycosidases"/>
    <property type="match status" value="1"/>
</dbReference>
<evidence type="ECO:0000256" key="2">
    <source>
        <dbReference type="SAM" id="SignalP"/>
    </source>
</evidence>
<feature type="signal peptide" evidence="2">
    <location>
        <begin position="1"/>
        <end position="20"/>
    </location>
</feature>
<dbReference type="RefSeq" id="WP_020211211.1">
    <property type="nucleotide sequence ID" value="NZ_JRLX01000008.1"/>
</dbReference>
<dbReference type="PANTHER" id="PTHR33886">
    <property type="entry name" value="UNSATURATED RHAMNOGALACTURONAN HYDROLASE (EUROFUNG)"/>
    <property type="match status" value="1"/>
</dbReference>
<evidence type="ECO:0000313" key="3">
    <source>
        <dbReference type="EMBL" id="KGO86808.1"/>
    </source>
</evidence>
<feature type="chain" id="PRO_5001991886" evidence="2">
    <location>
        <begin position="21"/>
        <end position="454"/>
    </location>
</feature>
<dbReference type="Gene3D" id="1.50.10.10">
    <property type="match status" value="1"/>
</dbReference>
<dbReference type="InterPro" id="IPR012341">
    <property type="entry name" value="6hp_glycosidase-like_sf"/>
</dbReference>
<dbReference type="Proteomes" id="UP000030152">
    <property type="component" value="Unassembled WGS sequence"/>
</dbReference>
<dbReference type="GO" id="GO:0005975">
    <property type="term" value="P:carbohydrate metabolic process"/>
    <property type="evidence" value="ECO:0007669"/>
    <property type="project" value="InterPro"/>
</dbReference>
<sequence length="454" mass="50799">MQKKYYILPLLCAFTLQASAQYTEKNGNDVTTPLHLLKPDYPMPYTPPKVQDVKVILDRIFTYLDEGTPAEMILKKEGTVYTNTKKIDNTVTVKQGTYRLTSYEWGVTYGAMLSVAKSTGDKRYSDYVRKRFSFLGTWLPVIKKSVDNGSLTGKDYPFRHCLEPKALDDCGAICTAMIKAIKTSNADEAGLKPTLDVFADFITNKEHRLSDGTLSRIRPLDKALWLDDMYMGIPALAQLSMLTGKEAYLNDAVKQFKQFVPRMFNTQKGIYMHGWIEGMEPHPQFHWGRANGWALLTAVELLDVLPANHPDRPFVLAQFQAHVKGLAAYQSGTGFWHQLLDRQDSYLETSATAIYAYCIAHGINNGWLDAQAYSPMAVLAWNAVSTKVNAKGEVEGTCVGTGMGFDPAYYYYRPVNNYAAHGYGPVLMAGAEIITLANNSAIKINDSAIQYYKK</sequence>
<dbReference type="OrthoDB" id="6381507at2"/>
<dbReference type="PANTHER" id="PTHR33886:SF8">
    <property type="entry name" value="UNSATURATED RHAMNOGALACTURONAN HYDROLASE (EUROFUNG)"/>
    <property type="match status" value="1"/>
</dbReference>
<dbReference type="STRING" id="1121895.GCA_000378485_00086"/>
<keyword evidence="1 3" id="KW-0378">Hydrolase</keyword>
<protein>
    <submittedName>
        <fullName evidence="3">Glycosyl hydrolase family 88</fullName>
    </submittedName>
</protein>
<evidence type="ECO:0000313" key="4">
    <source>
        <dbReference type="Proteomes" id="UP000030152"/>
    </source>
</evidence>
<dbReference type="EMBL" id="JRLX01000008">
    <property type="protein sequence ID" value="KGO86808.1"/>
    <property type="molecule type" value="Genomic_DNA"/>
</dbReference>
<reference evidence="3 4" key="1">
    <citation type="submission" date="2013-09" db="EMBL/GenBank/DDBJ databases">
        <authorList>
            <person name="Zeng Z."/>
            <person name="Chen C."/>
        </authorList>
    </citation>
    <scope>NUCLEOTIDE SEQUENCE [LARGE SCALE GENOMIC DNA]</scope>
    <source>
        <strain evidence="3 4">WB 3.3-2</strain>
    </source>
</reference>